<sequence>MKLDLEKDLLQKEIPTNKWLWKDSQPEVIRNTSVDVELPLNEENELVMKKLIDFVRYSQDPELNVKGKEDYLRPAVGLAAPQIGSNTNMFFTRFEWDEETGDIEEFAMINTKIIAKSEQITYLKGGEGCLSVDKDHQGLVPRSYKIKIRGYDWLTKKTIELTLRGYQAIVFQHEIEHNVGKLYYDRINKEDPYKLEEDWIQV</sequence>
<feature type="binding site" evidence="6">
    <location>
        <position position="129"/>
    </location>
    <ligand>
        <name>Fe cation</name>
        <dbReference type="ChEBI" id="CHEBI:24875"/>
    </ligand>
</feature>
<dbReference type="Gene3D" id="3.90.45.10">
    <property type="entry name" value="Peptide deformylase"/>
    <property type="match status" value="1"/>
</dbReference>
<evidence type="ECO:0000256" key="4">
    <source>
        <dbReference type="ARBA" id="ARBA00022917"/>
    </source>
</evidence>
<dbReference type="GO" id="GO:0006412">
    <property type="term" value="P:translation"/>
    <property type="evidence" value="ECO:0007669"/>
    <property type="project" value="UniProtKB-UniRule"/>
</dbReference>
<dbReference type="PANTHER" id="PTHR10458">
    <property type="entry name" value="PEPTIDE DEFORMYLASE"/>
    <property type="match status" value="1"/>
</dbReference>
<dbReference type="AlphaFoldDB" id="A0A6I6CJI3"/>
<feature type="active site" evidence="6">
    <location>
        <position position="174"/>
    </location>
</feature>
<dbReference type="EMBL" id="CP046276">
    <property type="protein sequence ID" value="QGS52243.1"/>
    <property type="molecule type" value="Genomic_DNA"/>
</dbReference>
<dbReference type="InterPro" id="IPR036821">
    <property type="entry name" value="Peptide_deformylase_sf"/>
</dbReference>
<protein>
    <recommendedName>
        <fullName evidence="6">Peptide deformylase</fullName>
        <shortName evidence="6">PDF</shortName>
        <ecNumber evidence="6">3.5.1.88</ecNumber>
    </recommendedName>
    <alternativeName>
        <fullName evidence="6">Polypeptide deformylase</fullName>
    </alternativeName>
</protein>
<feature type="binding site" evidence="6">
    <location>
        <position position="173"/>
    </location>
    <ligand>
        <name>Fe cation</name>
        <dbReference type="ChEBI" id="CHEBI:24875"/>
    </ligand>
</feature>
<name>A0A6I6CJI3_9MOLU</name>
<dbReference type="RefSeq" id="WP_156007003.1">
    <property type="nucleotide sequence ID" value="NZ_CP046276.1"/>
</dbReference>
<dbReference type="PANTHER" id="PTHR10458:SF8">
    <property type="entry name" value="PEPTIDE DEFORMYLASE 2"/>
    <property type="match status" value="1"/>
</dbReference>
<evidence type="ECO:0000256" key="1">
    <source>
        <dbReference type="ARBA" id="ARBA00010759"/>
    </source>
</evidence>
<dbReference type="EC" id="3.5.1.88" evidence="6"/>
<dbReference type="GO" id="GO:0046872">
    <property type="term" value="F:metal ion binding"/>
    <property type="evidence" value="ECO:0007669"/>
    <property type="project" value="UniProtKB-KW"/>
</dbReference>
<dbReference type="PRINTS" id="PR01576">
    <property type="entry name" value="PDEFORMYLASE"/>
</dbReference>
<keyword evidence="4 6" id="KW-0648">Protein biosynthesis</keyword>
<evidence type="ECO:0000256" key="2">
    <source>
        <dbReference type="ARBA" id="ARBA00022723"/>
    </source>
</evidence>
<comment type="similarity">
    <text evidence="1 6">Belongs to the polypeptide deformylase family.</text>
</comment>
<keyword evidence="2 6" id="KW-0479">Metal-binding</keyword>
<evidence type="ECO:0000313" key="7">
    <source>
        <dbReference type="EMBL" id="QGS52243.1"/>
    </source>
</evidence>
<evidence type="ECO:0000256" key="6">
    <source>
        <dbReference type="HAMAP-Rule" id="MF_00163"/>
    </source>
</evidence>
<comment type="function">
    <text evidence="6">Removes the formyl group from the N-terminal Met of newly synthesized proteins. Requires at least a dipeptide for an efficient rate of reaction. N-terminal L-methionine is a prerequisite for activity but the enzyme has broad specificity at other positions.</text>
</comment>
<feature type="binding site" evidence="6">
    <location>
        <position position="177"/>
    </location>
    <ligand>
        <name>Fe cation</name>
        <dbReference type="ChEBI" id="CHEBI:24875"/>
    </ligand>
</feature>
<gene>
    <name evidence="6 7" type="primary">def</name>
    <name evidence="7" type="ORF">STABA_v1c08880</name>
</gene>
<dbReference type="SUPFAM" id="SSF56420">
    <property type="entry name" value="Peptide deformylase"/>
    <property type="match status" value="1"/>
</dbReference>
<dbReference type="KEGG" id="stab:STABA_v1c08880"/>
<dbReference type="NCBIfam" id="TIGR00079">
    <property type="entry name" value="pept_deformyl"/>
    <property type="match status" value="1"/>
</dbReference>
<comment type="catalytic activity">
    <reaction evidence="6">
        <text>N-terminal N-formyl-L-methionyl-[peptide] + H2O = N-terminal L-methionyl-[peptide] + formate</text>
        <dbReference type="Rhea" id="RHEA:24420"/>
        <dbReference type="Rhea" id="RHEA-COMP:10639"/>
        <dbReference type="Rhea" id="RHEA-COMP:10640"/>
        <dbReference type="ChEBI" id="CHEBI:15377"/>
        <dbReference type="ChEBI" id="CHEBI:15740"/>
        <dbReference type="ChEBI" id="CHEBI:49298"/>
        <dbReference type="ChEBI" id="CHEBI:64731"/>
        <dbReference type="EC" id="3.5.1.88"/>
    </reaction>
</comment>
<evidence type="ECO:0000313" key="8">
    <source>
        <dbReference type="Proteomes" id="UP000424468"/>
    </source>
</evidence>
<dbReference type="InterPro" id="IPR023635">
    <property type="entry name" value="Peptide_deformylase"/>
</dbReference>
<organism evidence="7 8">
    <name type="scientific">Spiroplasma tabanidicola</name>
    <dbReference type="NCBI Taxonomy" id="324079"/>
    <lineage>
        <taxon>Bacteria</taxon>
        <taxon>Bacillati</taxon>
        <taxon>Mycoplasmatota</taxon>
        <taxon>Mollicutes</taxon>
        <taxon>Entomoplasmatales</taxon>
        <taxon>Spiroplasmataceae</taxon>
        <taxon>Spiroplasma</taxon>
    </lineage>
</organism>
<evidence type="ECO:0000256" key="5">
    <source>
        <dbReference type="ARBA" id="ARBA00023004"/>
    </source>
</evidence>
<accession>A0A6I6CJI3</accession>
<dbReference type="HAMAP" id="MF_00163">
    <property type="entry name" value="Pep_deformylase"/>
    <property type="match status" value="1"/>
</dbReference>
<evidence type="ECO:0000256" key="3">
    <source>
        <dbReference type="ARBA" id="ARBA00022801"/>
    </source>
</evidence>
<dbReference type="Pfam" id="PF01327">
    <property type="entry name" value="Pep_deformylase"/>
    <property type="match status" value="1"/>
</dbReference>
<proteinExistence type="inferred from homology"/>
<keyword evidence="5 6" id="KW-0408">Iron</keyword>
<dbReference type="OrthoDB" id="9784988at2"/>
<dbReference type="Proteomes" id="UP000424468">
    <property type="component" value="Chromosome"/>
</dbReference>
<dbReference type="GO" id="GO:0042586">
    <property type="term" value="F:peptide deformylase activity"/>
    <property type="evidence" value="ECO:0007669"/>
    <property type="project" value="UniProtKB-UniRule"/>
</dbReference>
<keyword evidence="8" id="KW-1185">Reference proteome</keyword>
<dbReference type="PIRSF" id="PIRSF004749">
    <property type="entry name" value="Pep_def"/>
    <property type="match status" value="1"/>
</dbReference>
<reference evidence="7 8" key="1">
    <citation type="submission" date="2019-11" db="EMBL/GenBank/DDBJ databases">
        <title>Complete genome sequence of Spiroplasma tabanidicola TAUS-1 (DSM 22603).</title>
        <authorList>
            <person name="Huang C.-T."/>
            <person name="Lin Y.-C."/>
            <person name="Kuo C.-H."/>
        </authorList>
    </citation>
    <scope>NUCLEOTIDE SEQUENCE [LARGE SCALE GENOMIC DNA]</scope>
    <source>
        <strain evidence="7 8">TAUS-1</strain>
    </source>
</reference>
<dbReference type="FunFam" id="3.90.45.10:FF:000002">
    <property type="entry name" value="Peptide deformylase"/>
    <property type="match status" value="1"/>
</dbReference>
<comment type="cofactor">
    <cofactor evidence="6">
        <name>Fe(2+)</name>
        <dbReference type="ChEBI" id="CHEBI:29033"/>
    </cofactor>
    <text evidence="6">Binds 1 Fe(2+) ion.</text>
</comment>
<keyword evidence="3 6" id="KW-0378">Hydrolase</keyword>
<dbReference type="CDD" id="cd00487">
    <property type="entry name" value="Pep_deformylase"/>
    <property type="match status" value="1"/>
</dbReference>